<keyword evidence="4" id="KW-1185">Reference proteome</keyword>
<dbReference type="RefSeq" id="WP_089970871.1">
    <property type="nucleotide sequence ID" value="NZ_FNJM01000009.1"/>
</dbReference>
<name>A0A1H0U2A2_9CLOT</name>
<accession>A0A1H0U2A2</accession>
<dbReference type="OrthoDB" id="9785474at2"/>
<keyword evidence="1" id="KW-0175">Coiled coil</keyword>
<evidence type="ECO:0000313" key="3">
    <source>
        <dbReference type="EMBL" id="SDP60271.1"/>
    </source>
</evidence>
<feature type="coiled-coil region" evidence="1">
    <location>
        <begin position="142"/>
        <end position="169"/>
    </location>
</feature>
<evidence type="ECO:0000313" key="4">
    <source>
        <dbReference type="Proteomes" id="UP000198597"/>
    </source>
</evidence>
<dbReference type="PANTHER" id="PTHR39966">
    <property type="entry name" value="BLL2471 PROTEIN-RELATED"/>
    <property type="match status" value="1"/>
</dbReference>
<dbReference type="EMBL" id="FNJM01000009">
    <property type="protein sequence ID" value="SDP60271.1"/>
    <property type="molecule type" value="Genomic_DNA"/>
</dbReference>
<dbReference type="PANTHER" id="PTHR39966:SF1">
    <property type="entry name" value="HEMERYTHRIN-LIKE DOMAIN-CONTAINING PROTEIN"/>
    <property type="match status" value="1"/>
</dbReference>
<sequence length="184" mass="21537">MNAVELMIEEHKNIKQMLKVVRKACFGILEGGEVNYEDFYKVIYFIKNYADSHHHKKEETMLFNRMVDEIGATAEKVVKYGMLVEHDLGRLYMINLQAALESFKEGNNEAKLDVIANAVSYTNLLERHIHKEDNVVYKFAERQLKKETIDELNEECAKFESENTNIKDENLAILEELKLKYDIK</sequence>
<protein>
    <submittedName>
        <fullName evidence="3">Hemerythrin-like domain-containing protein</fullName>
    </submittedName>
</protein>
<dbReference type="Gene3D" id="1.20.120.520">
    <property type="entry name" value="nmb1532 protein domain like"/>
    <property type="match status" value="1"/>
</dbReference>
<dbReference type="AlphaFoldDB" id="A0A1H0U2A2"/>
<evidence type="ECO:0000259" key="2">
    <source>
        <dbReference type="Pfam" id="PF01814"/>
    </source>
</evidence>
<proteinExistence type="predicted"/>
<evidence type="ECO:0000256" key="1">
    <source>
        <dbReference type="SAM" id="Coils"/>
    </source>
</evidence>
<feature type="domain" description="Hemerythrin-like" evidence="2">
    <location>
        <begin position="3"/>
        <end position="139"/>
    </location>
</feature>
<reference evidence="3 4" key="1">
    <citation type="submission" date="2016-10" db="EMBL/GenBank/DDBJ databases">
        <authorList>
            <person name="de Groot N.N."/>
        </authorList>
    </citation>
    <scope>NUCLEOTIDE SEQUENCE [LARGE SCALE GENOMIC DNA]</scope>
    <source>
        <strain evidence="3 4">DSM 12272</strain>
    </source>
</reference>
<dbReference type="Proteomes" id="UP000198597">
    <property type="component" value="Unassembled WGS sequence"/>
</dbReference>
<dbReference type="Pfam" id="PF01814">
    <property type="entry name" value="Hemerythrin"/>
    <property type="match status" value="1"/>
</dbReference>
<organism evidence="3 4">
    <name type="scientific">Clostridium gasigenes</name>
    <dbReference type="NCBI Taxonomy" id="94869"/>
    <lineage>
        <taxon>Bacteria</taxon>
        <taxon>Bacillati</taxon>
        <taxon>Bacillota</taxon>
        <taxon>Clostridia</taxon>
        <taxon>Eubacteriales</taxon>
        <taxon>Clostridiaceae</taxon>
        <taxon>Clostridium</taxon>
    </lineage>
</organism>
<dbReference type="GO" id="GO:0005886">
    <property type="term" value="C:plasma membrane"/>
    <property type="evidence" value="ECO:0007669"/>
    <property type="project" value="TreeGrafter"/>
</dbReference>
<dbReference type="InterPro" id="IPR012312">
    <property type="entry name" value="Hemerythrin-like"/>
</dbReference>
<gene>
    <name evidence="3" type="ORF">SAMN04488529_1094</name>
</gene>
<dbReference type="STRING" id="94869.SAMN04488529_1094"/>